<dbReference type="Pfam" id="PF02782">
    <property type="entry name" value="FGGY_C"/>
    <property type="match status" value="1"/>
</dbReference>
<sequence>MKAIGIDIGTTTISAVVLDDVQEKVLDARTIENGSFIHTEHEWERIQDVDIIIEKAKNVLDELLQLHPDAAAIGLTGQMHGILYVDSQGKCCSPLYTWQDQRGNLTQFDGLSLVEWIRQQSGAQVFTGYGLVTYLYQCKKGLLPEKGVSFCTISDYLGMVMTGRKEPLLHISMASSLGFFDGRKKEFQKDKLNRLGMHTDVLPKVSDAFSVIGTYQGRPVTIAIGDNQASFLGAVGFQKNTVLLNVGTGAQVSVMSDRFFETDGIEARPLTEDKFLLAGSSLCGGRAYAILENFFRSYMVAAGFEDTAQYDIMEKLAGKGIKMQDGMVVTTTFNGTRTDPALRGSIGNISKDNFTPQSLIYGVLRGIAGELYDMFEVIQKHTGIKADELIASGNGVRKNTVLQYIFEEMFGASLHLAKYKEEAASGAAISSLYKRKRAE</sequence>
<dbReference type="PIRSF" id="PIRSF000538">
    <property type="entry name" value="GlpK"/>
    <property type="match status" value="1"/>
</dbReference>
<dbReference type="SUPFAM" id="SSF53067">
    <property type="entry name" value="Actin-like ATPase domain"/>
    <property type="match status" value="2"/>
</dbReference>
<dbReference type="InterPro" id="IPR043129">
    <property type="entry name" value="ATPase_NBD"/>
</dbReference>
<dbReference type="Proteomes" id="UP001154420">
    <property type="component" value="Unassembled WGS sequence"/>
</dbReference>
<proteinExistence type="inferred from homology"/>
<dbReference type="OrthoDB" id="8434698at2"/>
<dbReference type="CDD" id="cd07777">
    <property type="entry name" value="ASKHA_NBD_FGGY_SHK"/>
    <property type="match status" value="1"/>
</dbReference>
<evidence type="ECO:0000259" key="4">
    <source>
        <dbReference type="Pfam" id="PF00370"/>
    </source>
</evidence>
<feature type="domain" description="Carbohydrate kinase FGGY N-terminal" evidence="4">
    <location>
        <begin position="3"/>
        <end position="217"/>
    </location>
</feature>
<dbReference type="Pfam" id="PF00370">
    <property type="entry name" value="FGGY_N"/>
    <property type="match status" value="1"/>
</dbReference>
<evidence type="ECO:0000256" key="3">
    <source>
        <dbReference type="ARBA" id="ARBA00022777"/>
    </source>
</evidence>
<dbReference type="Gene3D" id="3.30.420.40">
    <property type="match status" value="2"/>
</dbReference>
<evidence type="ECO:0000259" key="5">
    <source>
        <dbReference type="Pfam" id="PF02782"/>
    </source>
</evidence>
<organism evidence="6 7">
    <name type="scientific">Parablautia muri</name>
    <dbReference type="NCBI Taxonomy" id="2320879"/>
    <lineage>
        <taxon>Bacteria</taxon>
        <taxon>Bacillati</taxon>
        <taxon>Bacillota</taxon>
        <taxon>Clostridia</taxon>
        <taxon>Lachnospirales</taxon>
        <taxon>Lachnospiraceae</taxon>
        <taxon>Parablautia</taxon>
    </lineage>
</organism>
<feature type="domain" description="Carbohydrate kinase FGGY C-terminal" evidence="5">
    <location>
        <begin position="245"/>
        <end position="430"/>
    </location>
</feature>
<dbReference type="EMBL" id="QZDT01000003">
    <property type="protein sequence ID" value="NBJ91725.1"/>
    <property type="molecule type" value="Genomic_DNA"/>
</dbReference>
<dbReference type="GO" id="GO:0005975">
    <property type="term" value="P:carbohydrate metabolic process"/>
    <property type="evidence" value="ECO:0007669"/>
    <property type="project" value="InterPro"/>
</dbReference>
<evidence type="ECO:0000256" key="2">
    <source>
        <dbReference type="ARBA" id="ARBA00022679"/>
    </source>
</evidence>
<dbReference type="GO" id="GO:0016301">
    <property type="term" value="F:kinase activity"/>
    <property type="evidence" value="ECO:0007669"/>
    <property type="project" value="UniProtKB-KW"/>
</dbReference>
<protein>
    <recommendedName>
        <fullName evidence="8">Glycerol kinase</fullName>
    </recommendedName>
</protein>
<reference evidence="6" key="1">
    <citation type="submission" date="2018-09" db="EMBL/GenBank/DDBJ databases">
        <title>Murine metabolic-syndrome-specific gut microbial biobank.</title>
        <authorList>
            <person name="Liu C."/>
        </authorList>
    </citation>
    <scope>NUCLEOTIDE SEQUENCE</scope>
    <source>
        <strain evidence="6">D42-62</strain>
    </source>
</reference>
<dbReference type="RefSeq" id="WP_160558800.1">
    <property type="nucleotide sequence ID" value="NZ_QZDT01000003.1"/>
</dbReference>
<comment type="caution">
    <text evidence="6">The sequence shown here is derived from an EMBL/GenBank/DDBJ whole genome shotgun (WGS) entry which is preliminary data.</text>
</comment>
<evidence type="ECO:0008006" key="8">
    <source>
        <dbReference type="Google" id="ProtNLM"/>
    </source>
</evidence>
<comment type="similarity">
    <text evidence="1">Belongs to the FGGY kinase family.</text>
</comment>
<dbReference type="InterPro" id="IPR018485">
    <property type="entry name" value="FGGY_C"/>
</dbReference>
<dbReference type="PANTHER" id="PTHR43095">
    <property type="entry name" value="SUGAR KINASE"/>
    <property type="match status" value="1"/>
</dbReference>
<keyword evidence="7" id="KW-1185">Reference proteome</keyword>
<evidence type="ECO:0000256" key="1">
    <source>
        <dbReference type="ARBA" id="ARBA00009156"/>
    </source>
</evidence>
<evidence type="ECO:0000313" key="6">
    <source>
        <dbReference type="EMBL" id="NBJ91725.1"/>
    </source>
</evidence>
<dbReference type="InterPro" id="IPR000577">
    <property type="entry name" value="Carb_kinase_FGGY"/>
</dbReference>
<keyword evidence="2" id="KW-0808">Transferase</keyword>
<gene>
    <name evidence="6" type="ORF">D5281_03735</name>
</gene>
<dbReference type="InterPro" id="IPR018484">
    <property type="entry name" value="FGGY_N"/>
</dbReference>
<keyword evidence="3" id="KW-0418">Kinase</keyword>
<name>A0A9X5BDA8_9FIRM</name>
<evidence type="ECO:0000313" key="7">
    <source>
        <dbReference type="Proteomes" id="UP001154420"/>
    </source>
</evidence>
<dbReference type="PANTHER" id="PTHR43095:SF5">
    <property type="entry name" value="XYLULOSE KINASE"/>
    <property type="match status" value="1"/>
</dbReference>
<dbReference type="AlphaFoldDB" id="A0A9X5BDA8"/>
<dbReference type="InterPro" id="IPR050406">
    <property type="entry name" value="FGGY_Carb_Kinase"/>
</dbReference>
<accession>A0A9X5BDA8</accession>